<reference evidence="3 4" key="1">
    <citation type="submission" date="2023-05" db="EMBL/GenBank/DDBJ databases">
        <title>Streptantibioticus silvisoli sp. nov., acidotolerant actinomycetes 1 from pine litter.</title>
        <authorList>
            <person name="Swiecimska M."/>
            <person name="Golinska P."/>
            <person name="Sangal V."/>
            <person name="Wachnowicz B."/>
            <person name="Goodfellow M."/>
        </authorList>
    </citation>
    <scope>NUCLEOTIDE SEQUENCE [LARGE SCALE GENOMIC DNA]</scope>
    <source>
        <strain evidence="3 4">DSM 42109</strain>
    </source>
</reference>
<dbReference type="EMBL" id="JANCPR020000006">
    <property type="protein sequence ID" value="MDJ1131824.1"/>
    <property type="molecule type" value="Genomic_DNA"/>
</dbReference>
<evidence type="ECO:0000256" key="2">
    <source>
        <dbReference type="SAM" id="SignalP"/>
    </source>
</evidence>
<evidence type="ECO:0000313" key="4">
    <source>
        <dbReference type="Proteomes" id="UP001214441"/>
    </source>
</evidence>
<proteinExistence type="predicted"/>
<organism evidence="3 4">
    <name type="scientific">Streptomyces iconiensis</name>
    <dbReference type="NCBI Taxonomy" id="1384038"/>
    <lineage>
        <taxon>Bacteria</taxon>
        <taxon>Bacillati</taxon>
        <taxon>Actinomycetota</taxon>
        <taxon>Actinomycetes</taxon>
        <taxon>Kitasatosporales</taxon>
        <taxon>Streptomycetaceae</taxon>
        <taxon>Streptomyces</taxon>
    </lineage>
</organism>
<feature type="chain" id="PRO_5046076586" evidence="2">
    <location>
        <begin position="38"/>
        <end position="205"/>
    </location>
</feature>
<keyword evidence="2" id="KW-0732">Signal</keyword>
<evidence type="ECO:0000256" key="1">
    <source>
        <dbReference type="SAM" id="MobiDB-lite"/>
    </source>
</evidence>
<protein>
    <submittedName>
        <fullName evidence="3">Uncharacterized protein</fullName>
    </submittedName>
</protein>
<dbReference type="Proteomes" id="UP001214441">
    <property type="component" value="Unassembled WGS sequence"/>
</dbReference>
<feature type="compositionally biased region" description="Gly residues" evidence="1">
    <location>
        <begin position="42"/>
        <end position="53"/>
    </location>
</feature>
<feature type="region of interest" description="Disordered" evidence="1">
    <location>
        <begin position="42"/>
        <end position="68"/>
    </location>
</feature>
<comment type="caution">
    <text evidence="3">The sequence shown here is derived from an EMBL/GenBank/DDBJ whole genome shotgun (WGS) entry which is preliminary data.</text>
</comment>
<name>A0ABT6ZRY5_9ACTN</name>
<gene>
    <name evidence="3" type="ORF">NMN56_007610</name>
</gene>
<dbReference type="RefSeq" id="WP_274044458.1">
    <property type="nucleotide sequence ID" value="NZ_JANCPR020000006.1"/>
</dbReference>
<feature type="signal peptide" evidence="2">
    <location>
        <begin position="1"/>
        <end position="37"/>
    </location>
</feature>
<evidence type="ECO:0000313" key="3">
    <source>
        <dbReference type="EMBL" id="MDJ1131824.1"/>
    </source>
</evidence>
<keyword evidence="4" id="KW-1185">Reference proteome</keyword>
<sequence length="205" mass="21608">MDTVDRRARVLTRGTRVVTVAACAAALLLVASAGAGARGTGDVGGVPGEGSGWHGPVVTHPAQPNVDSPRGAVCPFPVKGRFPVVDMTQKTWFNDAGDPVYAIVSGPLVMDATNLDTGKTVRRDISGTGTLSYPEPGSDTHILSGGDWGTLLHTGDRPVHNKWLISRGFMAVKYTESGGTTQRELLALEGRYEDLCRTLAGRPKD</sequence>
<accession>A0ABT6ZRY5</accession>